<organism evidence="2 3">
    <name type="scientific">Marasmius crinis-equi</name>
    <dbReference type="NCBI Taxonomy" id="585013"/>
    <lineage>
        <taxon>Eukaryota</taxon>
        <taxon>Fungi</taxon>
        <taxon>Dikarya</taxon>
        <taxon>Basidiomycota</taxon>
        <taxon>Agaricomycotina</taxon>
        <taxon>Agaricomycetes</taxon>
        <taxon>Agaricomycetidae</taxon>
        <taxon>Agaricales</taxon>
        <taxon>Marasmiineae</taxon>
        <taxon>Marasmiaceae</taxon>
        <taxon>Marasmius</taxon>
    </lineage>
</organism>
<name>A0ABR3F5Y6_9AGAR</name>
<evidence type="ECO:0000313" key="2">
    <source>
        <dbReference type="EMBL" id="KAL0570531.1"/>
    </source>
</evidence>
<proteinExistence type="predicted"/>
<feature type="region of interest" description="Disordered" evidence="1">
    <location>
        <begin position="170"/>
        <end position="209"/>
    </location>
</feature>
<accession>A0ABR3F5Y6</accession>
<protein>
    <submittedName>
        <fullName evidence="2">Uncharacterized protein</fullName>
    </submittedName>
</protein>
<dbReference type="EMBL" id="JBAHYK010000917">
    <property type="protein sequence ID" value="KAL0570531.1"/>
    <property type="molecule type" value="Genomic_DNA"/>
</dbReference>
<comment type="caution">
    <text evidence="2">The sequence shown here is derived from an EMBL/GenBank/DDBJ whole genome shotgun (WGS) entry which is preliminary data.</text>
</comment>
<evidence type="ECO:0000256" key="1">
    <source>
        <dbReference type="SAM" id="MobiDB-lite"/>
    </source>
</evidence>
<feature type="compositionally biased region" description="Acidic residues" evidence="1">
    <location>
        <begin position="170"/>
        <end position="179"/>
    </location>
</feature>
<sequence>MALGLQHFVVSSDVLEDVGVADGSSVSVPPHQALEHIDVWWRCTDIPVDNAGVMRRVACSKALENLMTDAGKDSKLPLLKSVRIFDRGLLYTRASIDLPAVISPKVNWANNSIQHLGLFNIGIASDGKVIHRNDLLYVDSPLEWGEMLGFEETDTDGADLWFHLGSDDLDEESEFTSDDSESRSSTDSAEEAEKVIGPEDELPWWIMPR</sequence>
<keyword evidence="3" id="KW-1185">Reference proteome</keyword>
<evidence type="ECO:0000313" key="3">
    <source>
        <dbReference type="Proteomes" id="UP001465976"/>
    </source>
</evidence>
<reference evidence="2 3" key="1">
    <citation type="submission" date="2024-02" db="EMBL/GenBank/DDBJ databases">
        <title>A draft genome for the cacao thread blight pathogen Marasmius crinis-equi.</title>
        <authorList>
            <person name="Cohen S.P."/>
            <person name="Baruah I.K."/>
            <person name="Amoako-Attah I."/>
            <person name="Bukari Y."/>
            <person name="Meinhardt L.W."/>
            <person name="Bailey B.A."/>
        </authorList>
    </citation>
    <scope>NUCLEOTIDE SEQUENCE [LARGE SCALE GENOMIC DNA]</scope>
    <source>
        <strain evidence="2 3">GH-76</strain>
    </source>
</reference>
<gene>
    <name evidence="2" type="ORF">V5O48_011430</name>
</gene>
<dbReference type="Proteomes" id="UP001465976">
    <property type="component" value="Unassembled WGS sequence"/>
</dbReference>